<dbReference type="Proteomes" id="UP000276588">
    <property type="component" value="Unassembled WGS sequence"/>
</dbReference>
<accession>A0A3A6PY07</accession>
<keyword evidence="3" id="KW-1185">Reference proteome</keyword>
<dbReference type="RefSeq" id="WP_120101722.1">
    <property type="nucleotide sequence ID" value="NZ_QKNY01000005.1"/>
</dbReference>
<dbReference type="EMBL" id="QKNY01000005">
    <property type="protein sequence ID" value="RJX44242.1"/>
    <property type="molecule type" value="Genomic_DNA"/>
</dbReference>
<gene>
    <name evidence="2" type="ORF">DM826_03980</name>
</gene>
<evidence type="ECO:0000313" key="2">
    <source>
        <dbReference type="EMBL" id="RJX44242.1"/>
    </source>
</evidence>
<dbReference type="OrthoDB" id="336885at2157"/>
<sequence>MSVLSLLRLHTAADFADWYRIGAEYVDGVADEMGFDTAEFVDYQAGVEAMRNGRPPASVSPAVRRSIAADLLADAVFSEPFCEWLPLWYEVSLLGPVRYCEYRLRQVADPYCRGLSVSVPRFSRPANALVDGRPAPTHLTGFRERFVLADAILHLKWFVHVARESGIVVPQELVDRTRKESLACYTGHRESLSPRVRRFQAALFADDAWVREIDAAYGLDSTLFGLWERLLRAERERLEAATQR</sequence>
<evidence type="ECO:0000259" key="1">
    <source>
        <dbReference type="Pfam" id="PF26426"/>
    </source>
</evidence>
<evidence type="ECO:0000313" key="3">
    <source>
        <dbReference type="Proteomes" id="UP000276588"/>
    </source>
</evidence>
<dbReference type="AlphaFoldDB" id="A0A3A6PY07"/>
<reference evidence="2 3" key="1">
    <citation type="submission" date="2018-06" db="EMBL/GenBank/DDBJ databases">
        <title>Halonotius sp. F13-13 a new haloarchaeeon isolated from a solar saltern from Isla Cristina, Huelva, Spain.</title>
        <authorList>
            <person name="Duran-Viseras A."/>
            <person name="Sanchez-Porro C."/>
            <person name="Ventosa A."/>
        </authorList>
    </citation>
    <scope>NUCLEOTIDE SEQUENCE [LARGE SCALE GENOMIC DNA]</scope>
    <source>
        <strain evidence="2 3">F13-13</strain>
    </source>
</reference>
<dbReference type="InterPro" id="IPR058429">
    <property type="entry name" value="DUF8116"/>
</dbReference>
<feature type="domain" description="DUF8116" evidence="1">
    <location>
        <begin position="1"/>
        <end position="241"/>
    </location>
</feature>
<proteinExistence type="predicted"/>
<dbReference type="Pfam" id="PF26426">
    <property type="entry name" value="DUF8116"/>
    <property type="match status" value="1"/>
</dbReference>
<name>A0A3A6PY07_9EURY</name>
<protein>
    <recommendedName>
        <fullName evidence="1">DUF8116 domain-containing protein</fullName>
    </recommendedName>
</protein>
<organism evidence="2 3">
    <name type="scientific">Halonotius aquaticus</name>
    <dbReference type="NCBI Taxonomy" id="2216978"/>
    <lineage>
        <taxon>Archaea</taxon>
        <taxon>Methanobacteriati</taxon>
        <taxon>Methanobacteriota</taxon>
        <taxon>Stenosarchaea group</taxon>
        <taxon>Halobacteria</taxon>
        <taxon>Halobacteriales</taxon>
        <taxon>Haloferacaceae</taxon>
        <taxon>Halonotius</taxon>
    </lineage>
</organism>
<comment type="caution">
    <text evidence="2">The sequence shown here is derived from an EMBL/GenBank/DDBJ whole genome shotgun (WGS) entry which is preliminary data.</text>
</comment>